<feature type="transmembrane region" description="Helical" evidence="5">
    <location>
        <begin position="258"/>
        <end position="280"/>
    </location>
</feature>
<dbReference type="GO" id="GO:0042147">
    <property type="term" value="P:retrograde transport, endosome to Golgi"/>
    <property type="evidence" value="ECO:0007669"/>
    <property type="project" value="TreeGrafter"/>
</dbReference>
<proteinExistence type="predicted"/>
<name>A0A3M6TGM1_POCDA</name>
<dbReference type="GO" id="GO:0045332">
    <property type="term" value="P:phospholipid translocation"/>
    <property type="evidence" value="ECO:0007669"/>
    <property type="project" value="TreeGrafter"/>
</dbReference>
<evidence type="ECO:0000256" key="4">
    <source>
        <dbReference type="ARBA" id="ARBA00023136"/>
    </source>
</evidence>
<dbReference type="AlphaFoldDB" id="A0A3M6TGM1"/>
<evidence type="ECO:0000256" key="2">
    <source>
        <dbReference type="ARBA" id="ARBA00022692"/>
    </source>
</evidence>
<comment type="caution">
    <text evidence="6">The sequence shown here is derived from an EMBL/GenBank/DDBJ whole genome shotgun (WGS) entry which is preliminary data.</text>
</comment>
<feature type="transmembrane region" description="Helical" evidence="5">
    <location>
        <begin position="23"/>
        <end position="48"/>
    </location>
</feature>
<keyword evidence="7" id="KW-1185">Reference proteome</keyword>
<dbReference type="FunFam" id="1.20.1280.290:FF:000008">
    <property type="entry name" value="PQ-loop repeat-containing protein 1"/>
    <property type="match status" value="1"/>
</dbReference>
<comment type="subcellular location">
    <subcellularLocation>
        <location evidence="1">Membrane</location>
        <topology evidence="1">Multi-pass membrane protein</topology>
    </subcellularLocation>
</comment>
<evidence type="ECO:0000256" key="3">
    <source>
        <dbReference type="ARBA" id="ARBA00022989"/>
    </source>
</evidence>
<dbReference type="InterPro" id="IPR006603">
    <property type="entry name" value="PQ-loop_rpt"/>
</dbReference>
<dbReference type="Pfam" id="PF04193">
    <property type="entry name" value="PQ-loop"/>
    <property type="match status" value="2"/>
</dbReference>
<dbReference type="GO" id="GO:0005829">
    <property type="term" value="C:cytosol"/>
    <property type="evidence" value="ECO:0007669"/>
    <property type="project" value="GOC"/>
</dbReference>
<organism evidence="6 7">
    <name type="scientific">Pocillopora damicornis</name>
    <name type="common">Cauliflower coral</name>
    <name type="synonym">Millepora damicornis</name>
    <dbReference type="NCBI Taxonomy" id="46731"/>
    <lineage>
        <taxon>Eukaryota</taxon>
        <taxon>Metazoa</taxon>
        <taxon>Cnidaria</taxon>
        <taxon>Anthozoa</taxon>
        <taxon>Hexacorallia</taxon>
        <taxon>Scleractinia</taxon>
        <taxon>Astrocoeniina</taxon>
        <taxon>Pocilloporidae</taxon>
        <taxon>Pocillopora</taxon>
    </lineage>
</organism>
<dbReference type="Proteomes" id="UP000275408">
    <property type="component" value="Unassembled WGS sequence"/>
</dbReference>
<feature type="transmembrane region" description="Helical" evidence="5">
    <location>
        <begin position="158"/>
        <end position="181"/>
    </location>
</feature>
<dbReference type="PANTHER" id="PTHR14856">
    <property type="entry name" value="PQ-LOOP REPEAT-CONTAINING PROTEIN 1-LIKE PROTEIN"/>
    <property type="match status" value="1"/>
</dbReference>
<sequence length="289" mass="33538">MDSDVDAFRNPVDTSAQLENMGIIAMIVQIISWISSVTMVFGGVVPYVPQYWDILQSRDAEGFSMHVCLALLVANVLRIFFWFGRRFELPLLAQSFVMIVAMMMMLHLCTKIRRESDMSARKRSFLDFHRRHFWDWTHFSDYVLCVLIFVAVGGYVTYLFLTFPTFVELIGFLAVFTEAMLGVPQFYRNHVNQSTVGMRYVHLDVSISGICMHDISAYRLSGRVRKESIWVNVKMVVMWLSGDIFKTCYFLVKVAPVQFWICGLLQICIDIAILVQVYKFGKQERTHLR</sequence>
<dbReference type="EMBL" id="RCHS01003655">
    <property type="protein sequence ID" value="RMX40364.1"/>
    <property type="molecule type" value="Genomic_DNA"/>
</dbReference>
<dbReference type="Gene3D" id="1.20.1280.290">
    <property type="match status" value="2"/>
</dbReference>
<dbReference type="STRING" id="46731.A0A3M6TGM1"/>
<keyword evidence="4 5" id="KW-0472">Membrane</keyword>
<keyword evidence="2 5" id="KW-0812">Transmembrane</keyword>
<keyword evidence="3 5" id="KW-1133">Transmembrane helix</keyword>
<dbReference type="GO" id="GO:0005802">
    <property type="term" value="C:trans-Golgi network"/>
    <property type="evidence" value="ECO:0007669"/>
    <property type="project" value="TreeGrafter"/>
</dbReference>
<dbReference type="PANTHER" id="PTHR14856:SF9">
    <property type="entry name" value="PQ-LOOP REPEAT-CONTAINING PROTEIN 1"/>
    <property type="match status" value="1"/>
</dbReference>
<evidence type="ECO:0000313" key="7">
    <source>
        <dbReference type="Proteomes" id="UP000275408"/>
    </source>
</evidence>
<dbReference type="GO" id="GO:0016020">
    <property type="term" value="C:membrane"/>
    <property type="evidence" value="ECO:0007669"/>
    <property type="project" value="UniProtKB-SubCell"/>
</dbReference>
<protein>
    <recommendedName>
        <fullName evidence="8">PQ-loop repeat-containing protein 1</fullName>
    </recommendedName>
</protein>
<evidence type="ECO:0000256" key="5">
    <source>
        <dbReference type="SAM" id="Phobius"/>
    </source>
</evidence>
<gene>
    <name evidence="6" type="ORF">pdam_00017494</name>
</gene>
<feature type="transmembrane region" description="Helical" evidence="5">
    <location>
        <begin position="89"/>
        <end position="112"/>
    </location>
</feature>
<accession>A0A3M6TGM1</accession>
<reference evidence="6 7" key="1">
    <citation type="journal article" date="2018" name="Sci. Rep.">
        <title>Comparative analysis of the Pocillopora damicornis genome highlights role of immune system in coral evolution.</title>
        <authorList>
            <person name="Cunning R."/>
            <person name="Bay R.A."/>
            <person name="Gillette P."/>
            <person name="Baker A.C."/>
            <person name="Traylor-Knowles N."/>
        </authorList>
    </citation>
    <scope>NUCLEOTIDE SEQUENCE [LARGE SCALE GENOMIC DNA]</scope>
    <source>
        <strain evidence="6">RSMAS</strain>
        <tissue evidence="6">Whole animal</tissue>
    </source>
</reference>
<evidence type="ECO:0008006" key="8">
    <source>
        <dbReference type="Google" id="ProtNLM"/>
    </source>
</evidence>
<evidence type="ECO:0000313" key="6">
    <source>
        <dbReference type="EMBL" id="RMX40364.1"/>
    </source>
</evidence>
<feature type="transmembrane region" description="Helical" evidence="5">
    <location>
        <begin position="133"/>
        <end position="152"/>
    </location>
</feature>
<dbReference type="InterPro" id="IPR052241">
    <property type="entry name" value="SLC66/Scramblase_ANY1"/>
</dbReference>
<feature type="transmembrane region" description="Helical" evidence="5">
    <location>
        <begin position="60"/>
        <end position="83"/>
    </location>
</feature>
<evidence type="ECO:0000256" key="1">
    <source>
        <dbReference type="ARBA" id="ARBA00004141"/>
    </source>
</evidence>
<dbReference type="OrthoDB" id="292213at2759"/>
<dbReference type="GO" id="GO:0005768">
    <property type="term" value="C:endosome"/>
    <property type="evidence" value="ECO:0007669"/>
    <property type="project" value="TreeGrafter"/>
</dbReference>